<evidence type="ECO:0000313" key="2">
    <source>
        <dbReference type="EMBL" id="EGV98277.1"/>
    </source>
</evidence>
<protein>
    <submittedName>
        <fullName evidence="2">Eukaryotic translation initiation factor 4B</fullName>
    </submittedName>
</protein>
<name>G3H9P0_CRIGR</name>
<dbReference type="AlphaFoldDB" id="G3H9P0"/>
<evidence type="ECO:0000256" key="1">
    <source>
        <dbReference type="SAM" id="MobiDB-lite"/>
    </source>
</evidence>
<keyword evidence="2" id="KW-0396">Initiation factor</keyword>
<dbReference type="Proteomes" id="UP000001075">
    <property type="component" value="Unassembled WGS sequence"/>
</dbReference>
<feature type="compositionally biased region" description="Basic and acidic residues" evidence="1">
    <location>
        <begin position="115"/>
        <end position="147"/>
    </location>
</feature>
<dbReference type="EMBL" id="JH000235">
    <property type="protein sequence ID" value="EGV98277.1"/>
    <property type="molecule type" value="Genomic_DNA"/>
</dbReference>
<keyword evidence="2" id="KW-0648">Protein biosynthesis</keyword>
<gene>
    <name evidence="2" type="ORF">I79_007120</name>
</gene>
<feature type="region of interest" description="Disordered" evidence="1">
    <location>
        <begin position="33"/>
        <end position="175"/>
    </location>
</feature>
<accession>G3H9P0</accession>
<reference evidence="3" key="1">
    <citation type="journal article" date="2011" name="Nat. Biotechnol.">
        <title>The genomic sequence of the Chinese hamster ovary (CHO)-K1 cell line.</title>
        <authorList>
            <person name="Xu X."/>
            <person name="Nagarajan H."/>
            <person name="Lewis N.E."/>
            <person name="Pan S."/>
            <person name="Cai Z."/>
            <person name="Liu X."/>
            <person name="Chen W."/>
            <person name="Xie M."/>
            <person name="Wang W."/>
            <person name="Hammond S."/>
            <person name="Andersen M.R."/>
            <person name="Neff N."/>
            <person name="Passarelli B."/>
            <person name="Koh W."/>
            <person name="Fan H.C."/>
            <person name="Wang J."/>
            <person name="Gui Y."/>
            <person name="Lee K.H."/>
            <person name="Betenbaugh M.J."/>
            <person name="Quake S.R."/>
            <person name="Famili I."/>
            <person name="Palsson B.O."/>
            <person name="Wang J."/>
        </authorList>
    </citation>
    <scope>NUCLEOTIDE SEQUENCE [LARGE SCALE GENOMIC DNA]</scope>
    <source>
        <strain evidence="3">CHO K1 cell line</strain>
    </source>
</reference>
<dbReference type="STRING" id="10029.G3H9P0"/>
<feature type="compositionally biased region" description="Basic and acidic residues" evidence="1">
    <location>
        <begin position="33"/>
        <end position="60"/>
    </location>
</feature>
<feature type="compositionally biased region" description="Acidic residues" evidence="1">
    <location>
        <begin position="163"/>
        <end position="175"/>
    </location>
</feature>
<evidence type="ECO:0000313" key="3">
    <source>
        <dbReference type="Proteomes" id="UP000001075"/>
    </source>
</evidence>
<proteinExistence type="predicted"/>
<sequence>MIPLLAPPSPVERLLSLERQSLLTQLLEKEVEEPLQKEQEKLQLQLDEPKLDHPPRERHATQTQSSSPLQVGGGKGAPSQPSDDRPLRKDKNQIDGISVPKCQTGIPRHGPGDGASKDHWKGLDRKDGKKDQDSGSAPEPKKSEENPAFKFSSANKYAVLSVDGEDENEGDDHTE</sequence>
<feature type="compositionally biased region" description="Basic and acidic residues" evidence="1">
    <location>
        <begin position="82"/>
        <end position="93"/>
    </location>
</feature>
<organism evidence="2 3">
    <name type="scientific">Cricetulus griseus</name>
    <name type="common">Chinese hamster</name>
    <name type="synonym">Cricetulus barabensis griseus</name>
    <dbReference type="NCBI Taxonomy" id="10029"/>
    <lineage>
        <taxon>Eukaryota</taxon>
        <taxon>Metazoa</taxon>
        <taxon>Chordata</taxon>
        <taxon>Craniata</taxon>
        <taxon>Vertebrata</taxon>
        <taxon>Euteleostomi</taxon>
        <taxon>Mammalia</taxon>
        <taxon>Eutheria</taxon>
        <taxon>Euarchontoglires</taxon>
        <taxon>Glires</taxon>
        <taxon>Rodentia</taxon>
        <taxon>Myomorpha</taxon>
        <taxon>Muroidea</taxon>
        <taxon>Cricetidae</taxon>
        <taxon>Cricetinae</taxon>
        <taxon>Cricetulus</taxon>
    </lineage>
</organism>
<dbReference type="GO" id="GO:0003743">
    <property type="term" value="F:translation initiation factor activity"/>
    <property type="evidence" value="ECO:0007669"/>
    <property type="project" value="UniProtKB-KW"/>
</dbReference>
<dbReference type="InParanoid" id="G3H9P0"/>